<comment type="caution">
    <text evidence="2">The sequence shown here is derived from an EMBL/GenBank/DDBJ whole genome shotgun (WGS) entry which is preliminary data.</text>
</comment>
<evidence type="ECO:0000313" key="3">
    <source>
        <dbReference type="Proteomes" id="UP000288216"/>
    </source>
</evidence>
<evidence type="ECO:0000256" key="1">
    <source>
        <dbReference type="SAM" id="MobiDB-lite"/>
    </source>
</evidence>
<proteinExistence type="predicted"/>
<reference evidence="2 3" key="1">
    <citation type="journal article" date="2018" name="Nat. Ecol. Evol.">
        <title>Shark genomes provide insights into elasmobranch evolution and the origin of vertebrates.</title>
        <authorList>
            <person name="Hara Y"/>
            <person name="Yamaguchi K"/>
            <person name="Onimaru K"/>
            <person name="Kadota M"/>
            <person name="Koyanagi M"/>
            <person name="Keeley SD"/>
            <person name="Tatsumi K"/>
            <person name="Tanaka K"/>
            <person name="Motone F"/>
            <person name="Kageyama Y"/>
            <person name="Nozu R"/>
            <person name="Adachi N"/>
            <person name="Nishimura O"/>
            <person name="Nakagawa R"/>
            <person name="Tanegashima C"/>
            <person name="Kiyatake I"/>
            <person name="Matsumoto R"/>
            <person name="Murakumo K"/>
            <person name="Nishida K"/>
            <person name="Terakita A"/>
            <person name="Kuratani S"/>
            <person name="Sato K"/>
            <person name="Hyodo S Kuraku.S."/>
        </authorList>
    </citation>
    <scope>NUCLEOTIDE SEQUENCE [LARGE SCALE GENOMIC DNA]</scope>
</reference>
<dbReference type="EMBL" id="BFAA01029758">
    <property type="protein sequence ID" value="GCB83434.1"/>
    <property type="molecule type" value="Genomic_DNA"/>
</dbReference>
<accession>A0A401QDJ7</accession>
<feature type="compositionally biased region" description="Basic and acidic residues" evidence="1">
    <location>
        <begin position="69"/>
        <end position="89"/>
    </location>
</feature>
<keyword evidence="3" id="KW-1185">Reference proteome</keyword>
<feature type="compositionally biased region" description="Basic and acidic residues" evidence="1">
    <location>
        <begin position="128"/>
        <end position="145"/>
    </location>
</feature>
<name>A0A401QDJ7_SCYTO</name>
<dbReference type="Proteomes" id="UP000288216">
    <property type="component" value="Unassembled WGS sequence"/>
</dbReference>
<sequence length="196" mass="20741">FTASKVSVAHPVSEHCCFVSLQKARRSKEADPSDGEGSEEGAPQQEQDSVSQTFSEAQNGPEPVTDWAGEEHDTEEGATKPPTPEERPPGDVIEELPTDQPVQASSAVERSPSRCPGGGSKDPVGAEVKLDVEAVQERLSPDESGKVGSSEESLPVAEGCGEECSQEPCTNQGNLDSKLVEGNIMVARPGTKFHCR</sequence>
<organism evidence="2 3">
    <name type="scientific">Scyliorhinus torazame</name>
    <name type="common">Cloudy catshark</name>
    <name type="synonym">Catulus torazame</name>
    <dbReference type="NCBI Taxonomy" id="75743"/>
    <lineage>
        <taxon>Eukaryota</taxon>
        <taxon>Metazoa</taxon>
        <taxon>Chordata</taxon>
        <taxon>Craniata</taxon>
        <taxon>Vertebrata</taxon>
        <taxon>Chondrichthyes</taxon>
        <taxon>Elasmobranchii</taxon>
        <taxon>Galeomorphii</taxon>
        <taxon>Galeoidea</taxon>
        <taxon>Carcharhiniformes</taxon>
        <taxon>Scyliorhinidae</taxon>
        <taxon>Scyliorhinus</taxon>
    </lineage>
</organism>
<feature type="non-terminal residue" evidence="2">
    <location>
        <position position="1"/>
    </location>
</feature>
<gene>
    <name evidence="2" type="ORF">scyTo_0023480</name>
</gene>
<protein>
    <submittedName>
        <fullName evidence="2">Uncharacterized protein</fullName>
    </submittedName>
</protein>
<evidence type="ECO:0000313" key="2">
    <source>
        <dbReference type="EMBL" id="GCB83434.1"/>
    </source>
</evidence>
<dbReference type="AlphaFoldDB" id="A0A401QDJ7"/>
<feature type="compositionally biased region" description="Polar residues" evidence="1">
    <location>
        <begin position="44"/>
        <end position="58"/>
    </location>
</feature>
<feature type="region of interest" description="Disordered" evidence="1">
    <location>
        <begin position="23"/>
        <end position="163"/>
    </location>
</feature>